<keyword evidence="4 7" id="KW-0068">Autocatalytic cleavage</keyword>
<organism evidence="10 11">
    <name type="scientific">Zarconia navalis LEGE 11467</name>
    <dbReference type="NCBI Taxonomy" id="1828826"/>
    <lineage>
        <taxon>Bacteria</taxon>
        <taxon>Bacillati</taxon>
        <taxon>Cyanobacteriota</taxon>
        <taxon>Cyanophyceae</taxon>
        <taxon>Oscillatoriophycideae</taxon>
        <taxon>Oscillatoriales</taxon>
        <taxon>Oscillatoriales incertae sedis</taxon>
        <taxon>Zarconia</taxon>
        <taxon>Zarconia navalis</taxon>
    </lineage>
</organism>
<keyword evidence="10" id="KW-0808">Transferase</keyword>
<dbReference type="EC" id="2.7.7.7" evidence="10"/>
<dbReference type="PANTHER" id="PTHR33516:SF2">
    <property type="entry name" value="LEXA REPRESSOR-RELATED"/>
    <property type="match status" value="1"/>
</dbReference>
<dbReference type="PRINTS" id="PR00726">
    <property type="entry name" value="LEXASERPTASE"/>
</dbReference>
<accession>A0A928VV70</accession>
<keyword evidence="6" id="KW-0742">SOS response</keyword>
<evidence type="ECO:0000313" key="11">
    <source>
        <dbReference type="Proteomes" id="UP000621799"/>
    </source>
</evidence>
<evidence type="ECO:0000256" key="6">
    <source>
        <dbReference type="ARBA" id="ARBA00023236"/>
    </source>
</evidence>
<gene>
    <name evidence="10" type="primary">umuD</name>
    <name evidence="10" type="ORF">IQ235_04790</name>
</gene>
<feature type="domain" description="Peptidase S24/S26A/S26B/S26C" evidence="9">
    <location>
        <begin position="71"/>
        <end position="187"/>
    </location>
</feature>
<dbReference type="GO" id="GO:0016787">
    <property type="term" value="F:hydrolase activity"/>
    <property type="evidence" value="ECO:0007669"/>
    <property type="project" value="UniProtKB-KW"/>
</dbReference>
<evidence type="ECO:0000256" key="8">
    <source>
        <dbReference type="SAM" id="MobiDB-lite"/>
    </source>
</evidence>
<dbReference type="RefSeq" id="WP_264320367.1">
    <property type="nucleotide sequence ID" value="NZ_JADEXN010000056.1"/>
</dbReference>
<dbReference type="NCBIfam" id="NF007621">
    <property type="entry name" value="PRK10276.1"/>
    <property type="match status" value="1"/>
</dbReference>
<dbReference type="InterPro" id="IPR050077">
    <property type="entry name" value="LexA_repressor"/>
</dbReference>
<dbReference type="Proteomes" id="UP000621799">
    <property type="component" value="Unassembled WGS sequence"/>
</dbReference>
<keyword evidence="5" id="KW-0234">DNA repair</keyword>
<dbReference type="SUPFAM" id="SSF51306">
    <property type="entry name" value="LexA/Signal peptidase"/>
    <property type="match status" value="1"/>
</dbReference>
<name>A0A928VV70_9CYAN</name>
<dbReference type="InterPro" id="IPR036286">
    <property type="entry name" value="LexA/Signal_pep-like_sf"/>
</dbReference>
<evidence type="ECO:0000259" key="9">
    <source>
        <dbReference type="Pfam" id="PF00717"/>
    </source>
</evidence>
<evidence type="ECO:0000256" key="2">
    <source>
        <dbReference type="ARBA" id="ARBA00022763"/>
    </source>
</evidence>
<reference evidence="10" key="1">
    <citation type="submission" date="2020-10" db="EMBL/GenBank/DDBJ databases">
        <authorList>
            <person name="Castelo-Branco R."/>
            <person name="Eusebio N."/>
            <person name="Adriana R."/>
            <person name="Vieira A."/>
            <person name="Brugerolle De Fraissinette N."/>
            <person name="Rezende De Castro R."/>
            <person name="Schneider M.P."/>
            <person name="Vasconcelos V."/>
            <person name="Leao P.N."/>
        </authorList>
    </citation>
    <scope>NUCLEOTIDE SEQUENCE</scope>
    <source>
        <strain evidence="10">LEGE 11467</strain>
    </source>
</reference>
<dbReference type="GO" id="GO:0006355">
    <property type="term" value="P:regulation of DNA-templated transcription"/>
    <property type="evidence" value="ECO:0007669"/>
    <property type="project" value="InterPro"/>
</dbReference>
<sequence>MGRGGKRPGAGRPRGSGKYGEPTKAVRLPMSLVTQVTKILENWPSQGRLCAGDIQIQRLSQQETTPTLTLPLYLEAVAAGYPTPATDYVDGELDLNQHLTQHPEETFCVRVNGDSMIDAGIHPNDLLIVDRAIEPKNGSVVIAVVDGEVTVKRMYQDDDRLLLVPENDRYKPLEIAEETQFHIWGVVTNVVHAL</sequence>
<dbReference type="InterPro" id="IPR006197">
    <property type="entry name" value="Peptidase_S24_LexA"/>
</dbReference>
<keyword evidence="11" id="KW-1185">Reference proteome</keyword>
<dbReference type="GO" id="GO:0003887">
    <property type="term" value="F:DNA-directed DNA polymerase activity"/>
    <property type="evidence" value="ECO:0007669"/>
    <property type="project" value="UniProtKB-EC"/>
</dbReference>
<dbReference type="PANTHER" id="PTHR33516">
    <property type="entry name" value="LEXA REPRESSOR"/>
    <property type="match status" value="1"/>
</dbReference>
<evidence type="ECO:0000256" key="7">
    <source>
        <dbReference type="RuleBase" id="RU003991"/>
    </source>
</evidence>
<evidence type="ECO:0000256" key="5">
    <source>
        <dbReference type="ARBA" id="ARBA00023204"/>
    </source>
</evidence>
<dbReference type="InterPro" id="IPR015927">
    <property type="entry name" value="Peptidase_S24_S26A/B/C"/>
</dbReference>
<dbReference type="GO" id="GO:0009432">
    <property type="term" value="P:SOS response"/>
    <property type="evidence" value="ECO:0007669"/>
    <property type="project" value="UniProtKB-KW"/>
</dbReference>
<keyword evidence="3 7" id="KW-0378">Hydrolase</keyword>
<evidence type="ECO:0000256" key="1">
    <source>
        <dbReference type="ARBA" id="ARBA00007484"/>
    </source>
</evidence>
<dbReference type="GO" id="GO:0006281">
    <property type="term" value="P:DNA repair"/>
    <property type="evidence" value="ECO:0007669"/>
    <property type="project" value="UniProtKB-KW"/>
</dbReference>
<feature type="region of interest" description="Disordered" evidence="8">
    <location>
        <begin position="1"/>
        <end position="23"/>
    </location>
</feature>
<comment type="similarity">
    <text evidence="1 7">Belongs to the peptidase S24 family.</text>
</comment>
<dbReference type="AlphaFoldDB" id="A0A928VV70"/>
<proteinExistence type="inferred from homology"/>
<protein>
    <submittedName>
        <fullName evidence="10">Translesion error-prone DNA polymerase V autoproteolytic subunit</fullName>
        <ecNumber evidence="10">2.7.7.7</ecNumber>
    </submittedName>
</protein>
<dbReference type="InterPro" id="IPR039418">
    <property type="entry name" value="LexA-like"/>
</dbReference>
<dbReference type="EMBL" id="JADEXN010000056">
    <property type="protein sequence ID" value="MBE9040109.1"/>
    <property type="molecule type" value="Genomic_DNA"/>
</dbReference>
<keyword evidence="10" id="KW-0548">Nucleotidyltransferase</keyword>
<evidence type="ECO:0000313" key="10">
    <source>
        <dbReference type="EMBL" id="MBE9040109.1"/>
    </source>
</evidence>
<evidence type="ECO:0000256" key="4">
    <source>
        <dbReference type="ARBA" id="ARBA00022813"/>
    </source>
</evidence>
<dbReference type="Gene3D" id="2.10.109.10">
    <property type="entry name" value="Umud Fragment, subunit A"/>
    <property type="match status" value="1"/>
</dbReference>
<comment type="caution">
    <text evidence="10">The sequence shown here is derived from an EMBL/GenBank/DDBJ whole genome shotgun (WGS) entry which is preliminary data.</text>
</comment>
<dbReference type="GO" id="GO:0003677">
    <property type="term" value="F:DNA binding"/>
    <property type="evidence" value="ECO:0007669"/>
    <property type="project" value="InterPro"/>
</dbReference>
<dbReference type="Pfam" id="PF00717">
    <property type="entry name" value="Peptidase_S24"/>
    <property type="match status" value="1"/>
</dbReference>
<dbReference type="CDD" id="cd06529">
    <property type="entry name" value="S24_LexA-like"/>
    <property type="match status" value="1"/>
</dbReference>
<evidence type="ECO:0000256" key="3">
    <source>
        <dbReference type="ARBA" id="ARBA00022801"/>
    </source>
</evidence>
<keyword evidence="2" id="KW-0227">DNA damage</keyword>